<comment type="caution">
    <text evidence="1">The sequence shown here is derived from an EMBL/GenBank/DDBJ whole genome shotgun (WGS) entry which is preliminary data.</text>
</comment>
<evidence type="ECO:0000313" key="2">
    <source>
        <dbReference type="Proteomes" id="UP000632154"/>
    </source>
</evidence>
<sequence length="82" mass="8483">MWVIGFLSGGREHPAAAELATFLSLAATAPHPLFSGHLLSASLSNPQGQAAEGTFSCIPPALAQNCGTFRKAGQALDCELCR</sequence>
<dbReference type="Proteomes" id="UP000632154">
    <property type="component" value="Unassembled WGS sequence"/>
</dbReference>
<proteinExistence type="predicted"/>
<organism evidence="1 2">
    <name type="scientific">Deinococcus piscis</name>
    <dbReference type="NCBI Taxonomy" id="394230"/>
    <lineage>
        <taxon>Bacteria</taxon>
        <taxon>Thermotogati</taxon>
        <taxon>Deinococcota</taxon>
        <taxon>Deinococci</taxon>
        <taxon>Deinococcales</taxon>
        <taxon>Deinococcaceae</taxon>
        <taxon>Deinococcus</taxon>
    </lineage>
</organism>
<protein>
    <submittedName>
        <fullName evidence="1">Uncharacterized protein</fullName>
    </submittedName>
</protein>
<keyword evidence="2" id="KW-1185">Reference proteome</keyword>
<reference evidence="2" key="1">
    <citation type="journal article" date="2019" name="Int. J. Syst. Evol. Microbiol.">
        <title>The Global Catalogue of Microorganisms (GCM) 10K type strain sequencing project: providing services to taxonomists for standard genome sequencing and annotation.</title>
        <authorList>
            <consortium name="The Broad Institute Genomics Platform"/>
            <consortium name="The Broad Institute Genome Sequencing Center for Infectious Disease"/>
            <person name="Wu L."/>
            <person name="Ma J."/>
        </authorList>
    </citation>
    <scope>NUCLEOTIDE SEQUENCE [LARGE SCALE GENOMIC DNA]</scope>
    <source>
        <strain evidence="2">CGMCC 1.18439</strain>
    </source>
</reference>
<dbReference type="EMBL" id="BNAL01000005">
    <property type="protein sequence ID" value="GHF97481.1"/>
    <property type="molecule type" value="Genomic_DNA"/>
</dbReference>
<accession>A0ABQ3JZL8</accession>
<name>A0ABQ3JZL8_9DEIO</name>
<gene>
    <name evidence="1" type="ORF">GCM10017783_06690</name>
</gene>
<evidence type="ECO:0000313" key="1">
    <source>
        <dbReference type="EMBL" id="GHF97481.1"/>
    </source>
</evidence>